<dbReference type="AlphaFoldDB" id="A0AAD8ADH6"/>
<reference evidence="1" key="2">
    <citation type="submission" date="2023-05" db="EMBL/GenBank/DDBJ databases">
        <authorList>
            <person name="Fouks B."/>
        </authorList>
    </citation>
    <scope>NUCLEOTIDE SEQUENCE</scope>
    <source>
        <strain evidence="1">Stay&amp;Tobe</strain>
        <tissue evidence="1">Testes</tissue>
    </source>
</reference>
<dbReference type="Proteomes" id="UP001233999">
    <property type="component" value="Unassembled WGS sequence"/>
</dbReference>
<keyword evidence="2" id="KW-1185">Reference proteome</keyword>
<name>A0AAD8ADH6_DIPPU</name>
<sequence>ARPFLQASFVHCSDSPRVHVSFSLPLFLIPGIYRIINYSTVSHVQVIVTRYIRLPLHTWP</sequence>
<gene>
    <name evidence="1" type="ORF">L9F63_012600</name>
</gene>
<feature type="non-terminal residue" evidence="1">
    <location>
        <position position="60"/>
    </location>
</feature>
<comment type="caution">
    <text evidence="1">The sequence shown here is derived from an EMBL/GenBank/DDBJ whole genome shotgun (WGS) entry which is preliminary data.</text>
</comment>
<dbReference type="EMBL" id="JASPKZ010001992">
    <property type="protein sequence ID" value="KAJ9596372.1"/>
    <property type="molecule type" value="Genomic_DNA"/>
</dbReference>
<proteinExistence type="predicted"/>
<reference evidence="1" key="1">
    <citation type="journal article" date="2023" name="IScience">
        <title>Live-bearing cockroach genome reveals convergent evolutionary mechanisms linked to viviparity in insects and beyond.</title>
        <authorList>
            <person name="Fouks B."/>
            <person name="Harrison M.C."/>
            <person name="Mikhailova A.A."/>
            <person name="Marchal E."/>
            <person name="English S."/>
            <person name="Carruthers M."/>
            <person name="Jennings E.C."/>
            <person name="Chiamaka E.L."/>
            <person name="Frigard R.A."/>
            <person name="Pippel M."/>
            <person name="Attardo G.M."/>
            <person name="Benoit J.B."/>
            <person name="Bornberg-Bauer E."/>
            <person name="Tobe S.S."/>
        </authorList>
    </citation>
    <scope>NUCLEOTIDE SEQUENCE</scope>
    <source>
        <strain evidence="1">Stay&amp;Tobe</strain>
    </source>
</reference>
<evidence type="ECO:0000313" key="1">
    <source>
        <dbReference type="EMBL" id="KAJ9596372.1"/>
    </source>
</evidence>
<evidence type="ECO:0000313" key="2">
    <source>
        <dbReference type="Proteomes" id="UP001233999"/>
    </source>
</evidence>
<protein>
    <submittedName>
        <fullName evidence="1">Uncharacterized protein</fullName>
    </submittedName>
</protein>
<accession>A0AAD8ADH6</accession>
<organism evidence="1 2">
    <name type="scientific">Diploptera punctata</name>
    <name type="common">Pacific beetle cockroach</name>
    <dbReference type="NCBI Taxonomy" id="6984"/>
    <lineage>
        <taxon>Eukaryota</taxon>
        <taxon>Metazoa</taxon>
        <taxon>Ecdysozoa</taxon>
        <taxon>Arthropoda</taxon>
        <taxon>Hexapoda</taxon>
        <taxon>Insecta</taxon>
        <taxon>Pterygota</taxon>
        <taxon>Neoptera</taxon>
        <taxon>Polyneoptera</taxon>
        <taxon>Dictyoptera</taxon>
        <taxon>Blattodea</taxon>
        <taxon>Blaberoidea</taxon>
        <taxon>Blaberidae</taxon>
        <taxon>Diplopterinae</taxon>
        <taxon>Diploptera</taxon>
    </lineage>
</organism>
<feature type="non-terminal residue" evidence="1">
    <location>
        <position position="1"/>
    </location>
</feature>